<keyword evidence="4 11" id="KW-0808">Transferase</keyword>
<dbReference type="InterPro" id="IPR018094">
    <property type="entry name" value="Thymidylate_kinase"/>
</dbReference>
<evidence type="ECO:0000256" key="9">
    <source>
        <dbReference type="ARBA" id="ARBA00048743"/>
    </source>
</evidence>
<dbReference type="PANTHER" id="PTHR10344">
    <property type="entry name" value="THYMIDYLATE KINASE"/>
    <property type="match status" value="1"/>
</dbReference>
<dbReference type="PANTHER" id="PTHR10344:SF4">
    <property type="entry name" value="UMP-CMP KINASE 2, MITOCHONDRIAL"/>
    <property type="match status" value="1"/>
</dbReference>
<feature type="binding site" evidence="11">
    <location>
        <begin position="10"/>
        <end position="17"/>
    </location>
    <ligand>
        <name>ATP</name>
        <dbReference type="ChEBI" id="CHEBI:30616"/>
    </ligand>
</feature>
<organism evidence="13 14">
    <name type="scientific">Fraserbacteria sp. (strain RBG_16_55_9)</name>
    <dbReference type="NCBI Taxonomy" id="1817864"/>
    <lineage>
        <taxon>Bacteria</taxon>
        <taxon>Candidatus Fraseribacteriota</taxon>
    </lineage>
</organism>
<evidence type="ECO:0000256" key="1">
    <source>
        <dbReference type="ARBA" id="ARBA00009776"/>
    </source>
</evidence>
<dbReference type="GO" id="GO:0006235">
    <property type="term" value="P:dTTP biosynthetic process"/>
    <property type="evidence" value="ECO:0007669"/>
    <property type="project" value="UniProtKB-UniRule"/>
</dbReference>
<evidence type="ECO:0000256" key="2">
    <source>
        <dbReference type="ARBA" id="ARBA00012980"/>
    </source>
</evidence>
<dbReference type="GO" id="GO:0004798">
    <property type="term" value="F:dTMP kinase activity"/>
    <property type="evidence" value="ECO:0007669"/>
    <property type="project" value="UniProtKB-UniRule"/>
</dbReference>
<evidence type="ECO:0000256" key="6">
    <source>
        <dbReference type="ARBA" id="ARBA00022741"/>
    </source>
</evidence>
<evidence type="ECO:0000256" key="4">
    <source>
        <dbReference type="ARBA" id="ARBA00022679"/>
    </source>
</evidence>
<dbReference type="EMBL" id="MFGX01000130">
    <property type="protein sequence ID" value="OGF52750.1"/>
    <property type="molecule type" value="Genomic_DNA"/>
</dbReference>
<comment type="catalytic activity">
    <reaction evidence="9 11">
        <text>dTMP + ATP = dTDP + ADP</text>
        <dbReference type="Rhea" id="RHEA:13517"/>
        <dbReference type="ChEBI" id="CHEBI:30616"/>
        <dbReference type="ChEBI" id="CHEBI:58369"/>
        <dbReference type="ChEBI" id="CHEBI:63528"/>
        <dbReference type="ChEBI" id="CHEBI:456216"/>
        <dbReference type="EC" id="2.7.4.9"/>
    </reaction>
</comment>
<keyword evidence="7 11" id="KW-0418">Kinase</keyword>
<dbReference type="STRING" id="1817864.A2Z21_08210"/>
<evidence type="ECO:0000313" key="14">
    <source>
        <dbReference type="Proteomes" id="UP000179157"/>
    </source>
</evidence>
<reference evidence="13 14" key="1">
    <citation type="journal article" date="2016" name="Nat. Commun.">
        <title>Thousands of microbial genomes shed light on interconnected biogeochemical processes in an aquifer system.</title>
        <authorList>
            <person name="Anantharaman K."/>
            <person name="Brown C.T."/>
            <person name="Hug L.A."/>
            <person name="Sharon I."/>
            <person name="Castelle C.J."/>
            <person name="Probst A.J."/>
            <person name="Thomas B.C."/>
            <person name="Singh A."/>
            <person name="Wilkins M.J."/>
            <person name="Karaoz U."/>
            <person name="Brodie E.L."/>
            <person name="Williams K.H."/>
            <person name="Hubbard S.S."/>
            <person name="Banfield J.F."/>
        </authorList>
    </citation>
    <scope>NUCLEOTIDE SEQUENCE [LARGE SCALE GENOMIC DNA]</scope>
    <source>
        <strain evidence="14">RBG_16_55_9</strain>
    </source>
</reference>
<evidence type="ECO:0000256" key="8">
    <source>
        <dbReference type="ARBA" id="ARBA00022840"/>
    </source>
</evidence>
<dbReference type="GO" id="GO:0005829">
    <property type="term" value="C:cytosol"/>
    <property type="evidence" value="ECO:0007669"/>
    <property type="project" value="TreeGrafter"/>
</dbReference>
<dbReference type="FunFam" id="3.40.50.300:FF:000225">
    <property type="entry name" value="Thymidylate kinase"/>
    <property type="match status" value="1"/>
</dbReference>
<comment type="caution">
    <text evidence="13">The sequence shown here is derived from an EMBL/GenBank/DDBJ whole genome shotgun (WGS) entry which is preliminary data.</text>
</comment>
<name>A0A1F5UNS3_FRAXR</name>
<dbReference type="InterPro" id="IPR027417">
    <property type="entry name" value="P-loop_NTPase"/>
</dbReference>
<dbReference type="AlphaFoldDB" id="A0A1F5UNS3"/>
<keyword evidence="6 11" id="KW-0547">Nucleotide-binding</keyword>
<evidence type="ECO:0000313" key="13">
    <source>
        <dbReference type="EMBL" id="OGF52750.1"/>
    </source>
</evidence>
<dbReference type="Proteomes" id="UP000179157">
    <property type="component" value="Unassembled WGS sequence"/>
</dbReference>
<evidence type="ECO:0000256" key="5">
    <source>
        <dbReference type="ARBA" id="ARBA00022727"/>
    </source>
</evidence>
<evidence type="ECO:0000256" key="7">
    <source>
        <dbReference type="ARBA" id="ARBA00022777"/>
    </source>
</evidence>
<evidence type="ECO:0000259" key="12">
    <source>
        <dbReference type="Pfam" id="PF02223"/>
    </source>
</evidence>
<dbReference type="CDD" id="cd01672">
    <property type="entry name" value="TMPK"/>
    <property type="match status" value="1"/>
</dbReference>
<dbReference type="NCBIfam" id="TIGR00041">
    <property type="entry name" value="DTMP_kinase"/>
    <property type="match status" value="1"/>
</dbReference>
<evidence type="ECO:0000256" key="3">
    <source>
        <dbReference type="ARBA" id="ARBA00017144"/>
    </source>
</evidence>
<sequence length="213" mass="24165">MKGCFIVFEGLDGSGKTTQAQRLFRYFEKRGREVIAVEEPGGTPFGERIRAILLDERSSLEPLTELLLYQASRHELTRRVIRPALERGAMVICQRYGYSSLAYQGYGRGLPLEWVAALTERATEGLTPSVAFFLDVPVEEGLKRVKRERQPDRMESQGLEFLRRVEQGYQELAAHHPEMVRLDGTKGPEHLFEDILRALEQTKGGQSGGVYLH</sequence>
<comment type="similarity">
    <text evidence="1 11">Belongs to the thymidylate kinase family.</text>
</comment>
<keyword evidence="8 11" id="KW-0067">ATP-binding</keyword>
<accession>A0A1F5UNS3</accession>
<dbReference type="Pfam" id="PF02223">
    <property type="entry name" value="Thymidylate_kin"/>
    <property type="match status" value="1"/>
</dbReference>
<dbReference type="Gene3D" id="3.40.50.300">
    <property type="entry name" value="P-loop containing nucleotide triphosphate hydrolases"/>
    <property type="match status" value="1"/>
</dbReference>
<dbReference type="GO" id="GO:0005524">
    <property type="term" value="F:ATP binding"/>
    <property type="evidence" value="ECO:0007669"/>
    <property type="project" value="UniProtKB-UniRule"/>
</dbReference>
<dbReference type="GO" id="GO:0006233">
    <property type="term" value="P:dTDP biosynthetic process"/>
    <property type="evidence" value="ECO:0007669"/>
    <property type="project" value="InterPro"/>
</dbReference>
<keyword evidence="5 11" id="KW-0545">Nucleotide biosynthesis</keyword>
<dbReference type="GO" id="GO:0006227">
    <property type="term" value="P:dUDP biosynthetic process"/>
    <property type="evidence" value="ECO:0007669"/>
    <property type="project" value="TreeGrafter"/>
</dbReference>
<dbReference type="EC" id="2.7.4.9" evidence="2 11"/>
<dbReference type="InterPro" id="IPR039430">
    <property type="entry name" value="Thymidylate_kin-like_dom"/>
</dbReference>
<protein>
    <recommendedName>
        <fullName evidence="3 11">Thymidylate kinase</fullName>
        <ecNumber evidence="2 11">2.7.4.9</ecNumber>
    </recommendedName>
    <alternativeName>
        <fullName evidence="11">dTMP kinase</fullName>
    </alternativeName>
</protein>
<dbReference type="HAMAP" id="MF_00165">
    <property type="entry name" value="Thymidylate_kinase"/>
    <property type="match status" value="1"/>
</dbReference>
<evidence type="ECO:0000256" key="10">
    <source>
        <dbReference type="ARBA" id="ARBA00057735"/>
    </source>
</evidence>
<proteinExistence type="inferred from homology"/>
<dbReference type="SUPFAM" id="SSF52540">
    <property type="entry name" value="P-loop containing nucleoside triphosphate hydrolases"/>
    <property type="match status" value="1"/>
</dbReference>
<comment type="function">
    <text evidence="10 11">Phosphorylation of dTMP to form dTDP in both de novo and salvage pathways of dTTP synthesis.</text>
</comment>
<gene>
    <name evidence="11" type="primary">tmk</name>
    <name evidence="13" type="ORF">A2Z21_08210</name>
</gene>
<feature type="domain" description="Thymidylate kinase-like" evidence="12">
    <location>
        <begin position="8"/>
        <end position="195"/>
    </location>
</feature>
<evidence type="ECO:0000256" key="11">
    <source>
        <dbReference type="HAMAP-Rule" id="MF_00165"/>
    </source>
</evidence>